<accession>A0ABZ2SSL2</accession>
<dbReference type="PANTHER" id="PTHR34857">
    <property type="entry name" value="SLL0384 PROTEIN"/>
    <property type="match status" value="1"/>
</dbReference>
<keyword evidence="8" id="KW-1185">Reference proteome</keyword>
<organism evidence="7 8">
    <name type="scientific">Candidatus Enterococcus lowellii</name>
    <dbReference type="NCBI Taxonomy" id="2230877"/>
    <lineage>
        <taxon>Bacteria</taxon>
        <taxon>Bacillati</taxon>
        <taxon>Bacillota</taxon>
        <taxon>Bacilli</taxon>
        <taxon>Lactobacillales</taxon>
        <taxon>Enterococcaceae</taxon>
        <taxon>Enterococcus</taxon>
    </lineage>
</organism>
<dbReference type="RefSeq" id="WP_207940448.1">
    <property type="nucleotide sequence ID" value="NZ_CP147251.1"/>
</dbReference>
<feature type="transmembrane region" description="Helical" evidence="6">
    <location>
        <begin position="12"/>
        <end position="42"/>
    </location>
</feature>
<feature type="transmembrane region" description="Helical" evidence="6">
    <location>
        <begin position="49"/>
        <end position="68"/>
    </location>
</feature>
<evidence type="ECO:0000256" key="2">
    <source>
        <dbReference type="ARBA" id="ARBA00022475"/>
    </source>
</evidence>
<evidence type="ECO:0000256" key="5">
    <source>
        <dbReference type="ARBA" id="ARBA00023136"/>
    </source>
</evidence>
<dbReference type="InterPro" id="IPR003339">
    <property type="entry name" value="ABC/ECF_trnsptr_transmembrane"/>
</dbReference>
<evidence type="ECO:0000313" key="7">
    <source>
        <dbReference type="EMBL" id="WYJ77421.1"/>
    </source>
</evidence>
<dbReference type="InterPro" id="IPR051611">
    <property type="entry name" value="ECF_transporter_component"/>
</dbReference>
<dbReference type="Pfam" id="PF02361">
    <property type="entry name" value="CbiQ"/>
    <property type="match status" value="1"/>
</dbReference>
<name>A0ABZ2SSL2_9ENTE</name>
<feature type="transmembrane region" description="Helical" evidence="6">
    <location>
        <begin position="209"/>
        <end position="225"/>
    </location>
</feature>
<evidence type="ECO:0000256" key="3">
    <source>
        <dbReference type="ARBA" id="ARBA00022692"/>
    </source>
</evidence>
<keyword evidence="5 6" id="KW-0472">Membrane</keyword>
<gene>
    <name evidence="7" type="ORF">DOK78_002059</name>
</gene>
<keyword evidence="3 6" id="KW-0812">Transmembrane</keyword>
<dbReference type="CDD" id="cd16914">
    <property type="entry name" value="EcfT"/>
    <property type="match status" value="1"/>
</dbReference>
<dbReference type="EMBL" id="CP147251">
    <property type="protein sequence ID" value="WYJ77421.1"/>
    <property type="molecule type" value="Genomic_DNA"/>
</dbReference>
<keyword evidence="2" id="KW-1003">Cell membrane</keyword>
<keyword evidence="4 6" id="KW-1133">Transmembrane helix</keyword>
<feature type="transmembrane region" description="Helical" evidence="6">
    <location>
        <begin position="74"/>
        <end position="97"/>
    </location>
</feature>
<protein>
    <submittedName>
        <fullName evidence="7">Energy-coupling factor transport system permease</fullName>
    </submittedName>
</protein>
<reference evidence="7 8" key="1">
    <citation type="submission" date="2024-03" db="EMBL/GenBank/DDBJ databases">
        <title>The Genome Sequence of Enterococcus sp. DIV2402.</title>
        <authorList>
            <consortium name="The Broad Institute Genomics Platform"/>
            <consortium name="The Broad Institute Microbial Omics Core"/>
            <consortium name="The Broad Institute Genomic Center for Infectious Diseases"/>
            <person name="Earl A."/>
            <person name="Manson A."/>
            <person name="Gilmore M."/>
            <person name="Schwartman J."/>
            <person name="Shea T."/>
            <person name="Abouelleil A."/>
            <person name="Cao P."/>
            <person name="Chapman S."/>
            <person name="Cusick C."/>
            <person name="Young S."/>
            <person name="Neafsey D."/>
            <person name="Nusbaum C."/>
            <person name="Birren B."/>
        </authorList>
    </citation>
    <scope>NUCLEOTIDE SEQUENCE [LARGE SCALE GENOMIC DNA]</scope>
    <source>
        <strain evidence="7 8">DIV2402</strain>
    </source>
</reference>
<sequence>MKKSIDPRIQFLLLIFLGVIILIATIDQLILFNLLAIGYLLYNRHYKRAVKSILLVLIVTAFHFYSLITDYQSLKFFGFFTFLILRFGPVIMFASILQEVPSGQMISSLQKLKIPKNILITLVVTLRFFPIIKMENDTIQISAKLRGLSFSQPKNWLHPLNSFEYTFVPLMMRTLKITDELAASAMTKGIDYPKKRTSIYESRLSRDDILITCLVFSCSVIILFVRF</sequence>
<evidence type="ECO:0000313" key="8">
    <source>
        <dbReference type="Proteomes" id="UP000664701"/>
    </source>
</evidence>
<dbReference type="Proteomes" id="UP000664701">
    <property type="component" value="Chromosome"/>
</dbReference>
<proteinExistence type="predicted"/>
<evidence type="ECO:0000256" key="6">
    <source>
        <dbReference type="SAM" id="Phobius"/>
    </source>
</evidence>
<evidence type="ECO:0000256" key="1">
    <source>
        <dbReference type="ARBA" id="ARBA00004141"/>
    </source>
</evidence>
<dbReference type="PANTHER" id="PTHR34857:SF2">
    <property type="entry name" value="SLL0384 PROTEIN"/>
    <property type="match status" value="1"/>
</dbReference>
<evidence type="ECO:0000256" key="4">
    <source>
        <dbReference type="ARBA" id="ARBA00022989"/>
    </source>
</evidence>
<comment type="subcellular location">
    <subcellularLocation>
        <location evidence="1">Membrane</location>
        <topology evidence="1">Multi-pass membrane protein</topology>
    </subcellularLocation>
</comment>